<keyword evidence="3" id="KW-0238">DNA-binding</keyword>
<feature type="domain" description="DDE" evidence="5">
    <location>
        <begin position="84"/>
        <end position="162"/>
    </location>
</feature>
<comment type="caution">
    <text evidence="6">The sequence shown here is derived from an EMBL/GenBank/DDBJ whole genome shotgun (WGS) entry which is preliminary data.</text>
</comment>
<dbReference type="GO" id="GO:0006310">
    <property type="term" value="P:DNA recombination"/>
    <property type="evidence" value="ECO:0007669"/>
    <property type="project" value="UniProtKB-KW"/>
</dbReference>
<sequence length="478" mass="53400">MKSSTRSDPWLPPKSAFAGFRFPPEIIAVAVRWYLRFNLSYRDVEELLLERGMEVDYVTVFRWVQRFTPLFADVARFCRHSPGDRWHVDETYVKVNGFWRYVYRAVDQYGQVIDVLVSARRDADAARRFFRRALSVLKVTPTEVVNDAASVYPGVLDELRRAVQVRGGAAVAGAGWRRVGFGAGGEDAFDGAVGRVPDRDRSAAGGFQPCRGGFVGQAEDTLGGAEPEQGVDLEQPGDDLLAGGADLGGLRGALRVRRGCRRAGCIGLTRVIRSCRLGGDPPSNDFTARDEFNRLYDLYMGSDIPVAPVTRVAAYVDALLDRYPDLGTGDRWDSPWAAGPLINEARGPLIYFAMVWSRCEETSEFAARLAEEHGLNCYDPQWNQLRTPFRESWTFELASEHRRPFRDPDADLVRRVLVHLSSGNRYAVLTRADGRYVKVGLGEQAGRFALEQQDGTVELTEVDDVVRAFVGFLEERVS</sequence>
<dbReference type="NCBIfam" id="NF033587">
    <property type="entry name" value="transpos_IS6"/>
    <property type="match status" value="1"/>
</dbReference>
<dbReference type="InterPro" id="IPR052183">
    <property type="entry name" value="IS_Transposase"/>
</dbReference>
<proteinExistence type="predicted"/>
<dbReference type="Proteomes" id="UP000660611">
    <property type="component" value="Unassembled WGS sequence"/>
</dbReference>
<dbReference type="InterPro" id="IPR047930">
    <property type="entry name" value="Transpos_IS6"/>
</dbReference>
<dbReference type="InterPro" id="IPR036397">
    <property type="entry name" value="RNaseH_sf"/>
</dbReference>
<comment type="function">
    <text evidence="1">Involved in the transposition of the insertion sequence.</text>
</comment>
<gene>
    <name evidence="6" type="ORF">Dsi01nite_104270</name>
</gene>
<dbReference type="PANTHER" id="PTHR35528:SF3">
    <property type="entry name" value="BLL1675 PROTEIN"/>
    <property type="match status" value="1"/>
</dbReference>
<organism evidence="6 7">
    <name type="scientific">Dactylosporangium siamense</name>
    <dbReference type="NCBI Taxonomy" id="685454"/>
    <lineage>
        <taxon>Bacteria</taxon>
        <taxon>Bacillati</taxon>
        <taxon>Actinomycetota</taxon>
        <taxon>Actinomycetes</taxon>
        <taxon>Micromonosporales</taxon>
        <taxon>Micromonosporaceae</taxon>
        <taxon>Dactylosporangium</taxon>
    </lineage>
</organism>
<evidence type="ECO:0000256" key="3">
    <source>
        <dbReference type="ARBA" id="ARBA00023125"/>
    </source>
</evidence>
<dbReference type="InterPro" id="IPR012337">
    <property type="entry name" value="RNaseH-like_sf"/>
</dbReference>
<evidence type="ECO:0000313" key="6">
    <source>
        <dbReference type="EMBL" id="GIG52386.1"/>
    </source>
</evidence>
<evidence type="ECO:0000259" key="5">
    <source>
        <dbReference type="Pfam" id="PF13610"/>
    </source>
</evidence>
<evidence type="ECO:0000313" key="7">
    <source>
        <dbReference type="Proteomes" id="UP000660611"/>
    </source>
</evidence>
<protein>
    <recommendedName>
        <fullName evidence="5">DDE domain-containing protein</fullName>
    </recommendedName>
</protein>
<dbReference type="AlphaFoldDB" id="A0A919Q008"/>
<dbReference type="Gene3D" id="3.30.420.10">
    <property type="entry name" value="Ribonuclease H-like superfamily/Ribonuclease H"/>
    <property type="match status" value="1"/>
</dbReference>
<evidence type="ECO:0000256" key="1">
    <source>
        <dbReference type="ARBA" id="ARBA00002286"/>
    </source>
</evidence>
<evidence type="ECO:0000256" key="4">
    <source>
        <dbReference type="ARBA" id="ARBA00023172"/>
    </source>
</evidence>
<keyword evidence="4" id="KW-0233">DNA recombination</keyword>
<name>A0A919Q008_9ACTN</name>
<dbReference type="PANTHER" id="PTHR35528">
    <property type="entry name" value="BLL1675 PROTEIN"/>
    <property type="match status" value="1"/>
</dbReference>
<dbReference type="InterPro" id="IPR032874">
    <property type="entry name" value="DDE_dom"/>
</dbReference>
<evidence type="ECO:0000256" key="2">
    <source>
        <dbReference type="ARBA" id="ARBA00022578"/>
    </source>
</evidence>
<dbReference type="EMBL" id="BONQ01000178">
    <property type="protein sequence ID" value="GIG52386.1"/>
    <property type="molecule type" value="Genomic_DNA"/>
</dbReference>
<keyword evidence="7" id="KW-1185">Reference proteome</keyword>
<accession>A0A919Q008</accession>
<dbReference type="SUPFAM" id="SSF53098">
    <property type="entry name" value="Ribonuclease H-like"/>
    <property type="match status" value="1"/>
</dbReference>
<reference evidence="6" key="1">
    <citation type="submission" date="2021-01" db="EMBL/GenBank/DDBJ databases">
        <title>Whole genome shotgun sequence of Dactylosporangium siamense NBRC 106093.</title>
        <authorList>
            <person name="Komaki H."/>
            <person name="Tamura T."/>
        </authorList>
    </citation>
    <scope>NUCLEOTIDE SEQUENCE</scope>
    <source>
        <strain evidence="6">NBRC 106093</strain>
    </source>
</reference>
<dbReference type="GO" id="GO:0032196">
    <property type="term" value="P:transposition"/>
    <property type="evidence" value="ECO:0007669"/>
    <property type="project" value="UniProtKB-KW"/>
</dbReference>
<dbReference type="GO" id="GO:0003677">
    <property type="term" value="F:DNA binding"/>
    <property type="evidence" value="ECO:0007669"/>
    <property type="project" value="UniProtKB-KW"/>
</dbReference>
<keyword evidence="2" id="KW-0815">Transposition</keyword>
<dbReference type="Pfam" id="PF13610">
    <property type="entry name" value="DDE_Tnp_IS240"/>
    <property type="match status" value="1"/>
</dbReference>